<keyword evidence="5" id="KW-1133">Transmembrane helix</keyword>
<keyword evidence="3" id="KW-0812">Transmembrane</keyword>
<sequence>MDRLQYLLVLAACLAVTAPLEFFGAGVYRRPGRAAAAMLPVAAVFIAWDLIAIAAGVWSFDARYLIGIELFGAMPLEEMLFFVVIPLCGLLTYNAVDTLLGRLRRREHEAGRRS</sequence>
<evidence type="ECO:0000256" key="6">
    <source>
        <dbReference type="ARBA" id="ARBA00023136"/>
    </source>
</evidence>
<comment type="subcellular location">
    <subcellularLocation>
        <location evidence="1">Membrane</location>
        <topology evidence="1">Multi-pass membrane protein</topology>
    </subcellularLocation>
</comment>
<evidence type="ECO:0000313" key="9">
    <source>
        <dbReference type="Proteomes" id="UP000006265"/>
    </source>
</evidence>
<keyword evidence="7" id="KW-0413">Isomerase</keyword>
<dbReference type="OrthoDB" id="5195186at2"/>
<evidence type="ECO:0000256" key="1">
    <source>
        <dbReference type="ARBA" id="ARBA00004141"/>
    </source>
</evidence>
<comment type="pathway">
    <text evidence="2">Carotenoid biosynthesis.</text>
</comment>
<evidence type="ECO:0000256" key="5">
    <source>
        <dbReference type="ARBA" id="ARBA00022989"/>
    </source>
</evidence>
<evidence type="ECO:0000256" key="4">
    <source>
        <dbReference type="ARBA" id="ARBA00022746"/>
    </source>
</evidence>
<evidence type="ECO:0000256" key="7">
    <source>
        <dbReference type="ARBA" id="ARBA00023235"/>
    </source>
</evidence>
<dbReference type="NCBIfam" id="TIGR03462">
    <property type="entry name" value="CarR_dom_SF"/>
    <property type="match status" value="1"/>
</dbReference>
<evidence type="ECO:0000256" key="2">
    <source>
        <dbReference type="ARBA" id="ARBA00004829"/>
    </source>
</evidence>
<protein>
    <submittedName>
        <fullName evidence="8">Lycopene cyclase domain protein</fullName>
    </submittedName>
</protein>
<dbReference type="InterPro" id="IPR017825">
    <property type="entry name" value="Lycopene_cyclase_dom"/>
</dbReference>
<evidence type="ECO:0000313" key="8">
    <source>
        <dbReference type="EMBL" id="EKF24375.1"/>
    </source>
</evidence>
<name>K5BBQ0_MYCHD</name>
<proteinExistence type="predicted"/>
<dbReference type="STRING" id="1122247.GCA_000379865_00469"/>
<gene>
    <name evidence="8" type="ORF">C731_1580</name>
</gene>
<keyword evidence="6" id="KW-0472">Membrane</keyword>
<dbReference type="RefSeq" id="WP_005626299.1">
    <property type="nucleotide sequence ID" value="NZ_AMRA01000041.1"/>
</dbReference>
<dbReference type="Proteomes" id="UP000006265">
    <property type="component" value="Unassembled WGS sequence"/>
</dbReference>
<reference evidence="8 9" key="1">
    <citation type="journal article" date="2012" name="J. Bacteriol.">
        <title>Genome sequence of Mycobacterium hassiacum DSM 44199, a rare source of heat-stable mycobacterial proteins.</title>
        <authorList>
            <person name="Tiago I."/>
            <person name="Maranha A."/>
            <person name="Mendes V."/>
            <person name="Alarico S."/>
            <person name="Moynihan P.J."/>
            <person name="Clarke A.J."/>
            <person name="Macedo-Ribeiro S."/>
            <person name="Pereira P.J."/>
            <person name="Empadinhas N."/>
        </authorList>
    </citation>
    <scope>NUCLEOTIDE SEQUENCE [LARGE SCALE GENOMIC DNA]</scope>
    <source>
        <strain evidence="9">DSM 44199 / CIP 105218 / JCM 12690 / 3849</strain>
    </source>
</reference>
<dbReference type="GO" id="GO:0016117">
    <property type="term" value="P:carotenoid biosynthetic process"/>
    <property type="evidence" value="ECO:0007669"/>
    <property type="project" value="UniProtKB-KW"/>
</dbReference>
<comment type="caution">
    <text evidence="8">The sequence shown here is derived from an EMBL/GenBank/DDBJ whole genome shotgun (WGS) entry which is preliminary data.</text>
</comment>
<dbReference type="Pfam" id="PF18916">
    <property type="entry name" value="Lycopene_cyc"/>
    <property type="match status" value="1"/>
</dbReference>
<keyword evidence="9" id="KW-1185">Reference proteome</keyword>
<dbReference type="eggNOG" id="ENOG5033310">
    <property type="taxonomic scope" value="Bacteria"/>
</dbReference>
<keyword evidence="4" id="KW-0125">Carotenoid biosynthesis</keyword>
<dbReference type="EMBL" id="AMRA01000041">
    <property type="protein sequence ID" value="EKF24375.1"/>
    <property type="molecule type" value="Genomic_DNA"/>
</dbReference>
<dbReference type="GO" id="GO:0045436">
    <property type="term" value="F:lycopene beta cyclase activity"/>
    <property type="evidence" value="ECO:0007669"/>
    <property type="project" value="UniProtKB-ARBA"/>
</dbReference>
<dbReference type="GO" id="GO:0016020">
    <property type="term" value="C:membrane"/>
    <property type="evidence" value="ECO:0007669"/>
    <property type="project" value="UniProtKB-SubCell"/>
</dbReference>
<dbReference type="AlphaFoldDB" id="K5BBQ0"/>
<accession>K5BBQ0</accession>
<dbReference type="PATRIC" id="fig|1122247.3.peg.1518"/>
<organism evidence="8 9">
    <name type="scientific">Mycolicibacterium hassiacum (strain DSM 44199 / CIP 105218 / JCM 12690 / 3849)</name>
    <name type="common">Mycobacterium hassiacum</name>
    <dbReference type="NCBI Taxonomy" id="1122247"/>
    <lineage>
        <taxon>Bacteria</taxon>
        <taxon>Bacillati</taxon>
        <taxon>Actinomycetota</taxon>
        <taxon>Actinomycetes</taxon>
        <taxon>Mycobacteriales</taxon>
        <taxon>Mycobacteriaceae</taxon>
        <taxon>Mycolicibacterium</taxon>
    </lineage>
</organism>
<evidence type="ECO:0000256" key="3">
    <source>
        <dbReference type="ARBA" id="ARBA00022692"/>
    </source>
</evidence>
<dbReference type="GO" id="GO:0016872">
    <property type="term" value="F:intramolecular lyase activity"/>
    <property type="evidence" value="ECO:0007669"/>
    <property type="project" value="InterPro"/>
</dbReference>